<evidence type="ECO:0000313" key="1">
    <source>
        <dbReference type="EMBL" id="KAI0027169.1"/>
    </source>
</evidence>
<keyword evidence="2" id="KW-1185">Reference proteome</keyword>
<sequence length="169" mass="17060">MSVWPALQSFGTLLVGWGAPDVGSAWDEEMGSVGGPAETGSSTGEGNTAQGAVDGDHEVRAAQESPTVPIEGSAVADGVSAAGVEAAGLGNASNEGADNRLRLRAWGRGCGGCGISLPTYAPDLARLGDSRALATNSAHCLGSTFSACSDKRLQERTHRVTGCHFGESD</sequence>
<proteinExistence type="predicted"/>
<evidence type="ECO:0000313" key="2">
    <source>
        <dbReference type="Proteomes" id="UP000814128"/>
    </source>
</evidence>
<dbReference type="Proteomes" id="UP000814128">
    <property type="component" value="Unassembled WGS sequence"/>
</dbReference>
<accession>A0ACB8Q600</accession>
<gene>
    <name evidence="1" type="ORF">K488DRAFT_74753</name>
</gene>
<comment type="caution">
    <text evidence="1">The sequence shown here is derived from an EMBL/GenBank/DDBJ whole genome shotgun (WGS) entry which is preliminary data.</text>
</comment>
<name>A0ACB8Q600_9AGAM</name>
<dbReference type="EMBL" id="MU273977">
    <property type="protein sequence ID" value="KAI0027169.1"/>
    <property type="molecule type" value="Genomic_DNA"/>
</dbReference>
<reference evidence="1" key="2">
    <citation type="journal article" date="2022" name="New Phytol.">
        <title>Evolutionary transition to the ectomycorrhizal habit in the genomes of a hyperdiverse lineage of mushroom-forming fungi.</title>
        <authorList>
            <person name="Looney B."/>
            <person name="Miyauchi S."/>
            <person name="Morin E."/>
            <person name="Drula E."/>
            <person name="Courty P.E."/>
            <person name="Kohler A."/>
            <person name="Kuo A."/>
            <person name="LaButti K."/>
            <person name="Pangilinan J."/>
            <person name="Lipzen A."/>
            <person name="Riley R."/>
            <person name="Andreopoulos W."/>
            <person name="He G."/>
            <person name="Johnson J."/>
            <person name="Nolan M."/>
            <person name="Tritt A."/>
            <person name="Barry K.W."/>
            <person name="Grigoriev I.V."/>
            <person name="Nagy L.G."/>
            <person name="Hibbett D."/>
            <person name="Henrissat B."/>
            <person name="Matheny P.B."/>
            <person name="Labbe J."/>
            <person name="Martin F.M."/>
        </authorList>
    </citation>
    <scope>NUCLEOTIDE SEQUENCE</scope>
    <source>
        <strain evidence="1">EC-137</strain>
    </source>
</reference>
<organism evidence="1 2">
    <name type="scientific">Vararia minispora EC-137</name>
    <dbReference type="NCBI Taxonomy" id="1314806"/>
    <lineage>
        <taxon>Eukaryota</taxon>
        <taxon>Fungi</taxon>
        <taxon>Dikarya</taxon>
        <taxon>Basidiomycota</taxon>
        <taxon>Agaricomycotina</taxon>
        <taxon>Agaricomycetes</taxon>
        <taxon>Russulales</taxon>
        <taxon>Lachnocladiaceae</taxon>
        <taxon>Vararia</taxon>
    </lineage>
</organism>
<reference evidence="1" key="1">
    <citation type="submission" date="2021-02" db="EMBL/GenBank/DDBJ databases">
        <authorList>
            <consortium name="DOE Joint Genome Institute"/>
            <person name="Ahrendt S."/>
            <person name="Looney B.P."/>
            <person name="Miyauchi S."/>
            <person name="Morin E."/>
            <person name="Drula E."/>
            <person name="Courty P.E."/>
            <person name="Chicoki N."/>
            <person name="Fauchery L."/>
            <person name="Kohler A."/>
            <person name="Kuo A."/>
            <person name="Labutti K."/>
            <person name="Pangilinan J."/>
            <person name="Lipzen A."/>
            <person name="Riley R."/>
            <person name="Andreopoulos W."/>
            <person name="He G."/>
            <person name="Johnson J."/>
            <person name="Barry K.W."/>
            <person name="Grigoriev I.V."/>
            <person name="Nagy L."/>
            <person name="Hibbett D."/>
            <person name="Henrissat B."/>
            <person name="Matheny P.B."/>
            <person name="Labbe J."/>
            <person name="Martin F."/>
        </authorList>
    </citation>
    <scope>NUCLEOTIDE SEQUENCE</scope>
    <source>
        <strain evidence="1">EC-137</strain>
    </source>
</reference>
<protein>
    <submittedName>
        <fullName evidence="1">Uncharacterized protein</fullName>
    </submittedName>
</protein>